<feature type="region of interest" description="Disordered" evidence="3">
    <location>
        <begin position="76"/>
        <end position="97"/>
    </location>
</feature>
<evidence type="ECO:0000256" key="4">
    <source>
        <dbReference type="SAM" id="SignalP"/>
    </source>
</evidence>
<evidence type="ECO:0000256" key="1">
    <source>
        <dbReference type="ARBA" id="ARBA00007447"/>
    </source>
</evidence>
<evidence type="ECO:0000313" key="7">
    <source>
        <dbReference type="Proteomes" id="UP001164776"/>
    </source>
</evidence>
<dbReference type="Proteomes" id="UP001164776">
    <property type="component" value="Unassembled WGS sequence"/>
</dbReference>
<dbReference type="Gene3D" id="2.40.70.10">
    <property type="entry name" value="Acid Proteases"/>
    <property type="match status" value="2"/>
</dbReference>
<evidence type="ECO:0000256" key="3">
    <source>
        <dbReference type="SAM" id="MobiDB-lite"/>
    </source>
</evidence>
<dbReference type="PANTHER" id="PTHR13683:SF330">
    <property type="entry name" value="OS06G0118700 PROTEIN"/>
    <property type="match status" value="1"/>
</dbReference>
<feature type="active site" evidence="2">
    <location>
        <position position="380"/>
    </location>
</feature>
<dbReference type="InterPro" id="IPR032799">
    <property type="entry name" value="TAXi_C"/>
</dbReference>
<dbReference type="SUPFAM" id="SSF50630">
    <property type="entry name" value="Acid proteases"/>
    <property type="match status" value="1"/>
</dbReference>
<organism evidence="6 7">
    <name type="scientific">Paspalum vaginatum</name>
    <name type="common">seashore paspalum</name>
    <dbReference type="NCBI Taxonomy" id="158149"/>
    <lineage>
        <taxon>Eukaryota</taxon>
        <taxon>Viridiplantae</taxon>
        <taxon>Streptophyta</taxon>
        <taxon>Embryophyta</taxon>
        <taxon>Tracheophyta</taxon>
        <taxon>Spermatophyta</taxon>
        <taxon>Magnoliopsida</taxon>
        <taxon>Liliopsida</taxon>
        <taxon>Poales</taxon>
        <taxon>Poaceae</taxon>
        <taxon>PACMAD clade</taxon>
        <taxon>Panicoideae</taxon>
        <taxon>Andropogonodae</taxon>
        <taxon>Paspaleae</taxon>
        <taxon>Paspalinae</taxon>
        <taxon>Paspalum</taxon>
    </lineage>
</organism>
<reference evidence="6 7" key="1">
    <citation type="submission" date="2022-10" db="EMBL/GenBank/DDBJ databases">
        <title>WGS assembly of Paspalum vaginatum 540-79.</title>
        <authorList>
            <person name="Sun G."/>
            <person name="Wase N."/>
            <person name="Shu S."/>
            <person name="Jenkins J."/>
            <person name="Zhou B."/>
            <person name="Torres-Rodriguez J."/>
            <person name="Chen C."/>
            <person name="Sandor L."/>
            <person name="Plott C."/>
            <person name="Yoshinga Y."/>
            <person name="Daum C."/>
            <person name="Qi P."/>
            <person name="Barry K."/>
            <person name="Lipzen A."/>
            <person name="Berry L."/>
            <person name="Pedersen C."/>
            <person name="Gottilla T."/>
            <person name="Foltz A."/>
            <person name="Yu H."/>
            <person name="O'Malley R."/>
            <person name="Zhang C."/>
            <person name="Devos K."/>
            <person name="Sigmon B."/>
            <person name="Yu B."/>
            <person name="Obata T."/>
            <person name="Schmutz J."/>
            <person name="Schnable J."/>
        </authorList>
    </citation>
    <scope>NUCLEOTIDE SEQUENCE [LARGE SCALE GENOMIC DNA]</scope>
    <source>
        <strain evidence="7">cv. 540-79</strain>
    </source>
</reference>
<dbReference type="EMBL" id="MU630624">
    <property type="protein sequence ID" value="KAJ1253824.1"/>
    <property type="molecule type" value="Genomic_DNA"/>
</dbReference>
<keyword evidence="4" id="KW-0732">Signal</keyword>
<evidence type="ECO:0000256" key="2">
    <source>
        <dbReference type="PIRSR" id="PIRSR601461-1"/>
    </source>
</evidence>
<dbReference type="PROSITE" id="PS51767">
    <property type="entry name" value="PEPTIDASE_A1"/>
    <property type="match status" value="1"/>
</dbReference>
<evidence type="ECO:0000259" key="5">
    <source>
        <dbReference type="PROSITE" id="PS51767"/>
    </source>
</evidence>
<dbReference type="Pfam" id="PF14541">
    <property type="entry name" value="TAXi_C"/>
    <property type="match status" value="1"/>
</dbReference>
<gene>
    <name evidence="6" type="ORF">BS78_K176100</name>
</gene>
<feature type="chain" id="PRO_5040976251" description="Peptidase A1 domain-containing protein" evidence="4">
    <location>
        <begin position="29"/>
        <end position="496"/>
    </location>
</feature>
<dbReference type="OrthoDB" id="606366at2759"/>
<proteinExistence type="inferred from homology"/>
<dbReference type="AlphaFoldDB" id="A0A9W8CC83"/>
<accession>A0A9W8CC83</accession>
<feature type="active site" evidence="2">
    <location>
        <position position="179"/>
    </location>
</feature>
<dbReference type="FunFam" id="2.40.70.10:FF:000013">
    <property type="entry name" value="Aspartyl protease AED1"/>
    <property type="match status" value="1"/>
</dbReference>
<name>A0A9W8CC83_9POAL</name>
<comment type="similarity">
    <text evidence="1">Belongs to the peptidase A1 family.</text>
</comment>
<feature type="signal peptide" evidence="4">
    <location>
        <begin position="1"/>
        <end position="28"/>
    </location>
</feature>
<keyword evidence="7" id="KW-1185">Reference proteome</keyword>
<comment type="caution">
    <text evidence="6">The sequence shown here is derived from an EMBL/GenBank/DDBJ whole genome shotgun (WGS) entry which is preliminary data.</text>
</comment>
<dbReference type="InterPro" id="IPR032861">
    <property type="entry name" value="TAXi_N"/>
</dbReference>
<dbReference type="GO" id="GO:0004190">
    <property type="term" value="F:aspartic-type endopeptidase activity"/>
    <property type="evidence" value="ECO:0007669"/>
    <property type="project" value="InterPro"/>
</dbReference>
<dbReference type="InterPro" id="IPR001461">
    <property type="entry name" value="Aspartic_peptidase_A1"/>
</dbReference>
<protein>
    <recommendedName>
        <fullName evidence="5">Peptidase A1 domain-containing protein</fullName>
    </recommendedName>
</protein>
<dbReference type="Pfam" id="PF14543">
    <property type="entry name" value="TAXi_N"/>
    <property type="match status" value="1"/>
</dbReference>
<feature type="domain" description="Peptidase A1" evidence="5">
    <location>
        <begin position="157"/>
        <end position="492"/>
    </location>
</feature>
<evidence type="ECO:0000313" key="6">
    <source>
        <dbReference type="EMBL" id="KAJ1253824.1"/>
    </source>
</evidence>
<dbReference type="InterPro" id="IPR033121">
    <property type="entry name" value="PEPTIDASE_A1"/>
</dbReference>
<dbReference type="InterPro" id="IPR021109">
    <property type="entry name" value="Peptidase_aspartic_dom_sf"/>
</dbReference>
<sequence length="496" mass="52681">MYSRYPDMVVVFSLLLLLLFGSSPTCLAVEDEEHGFRVVALSSLKAHVTCYGHRVMPPHNNGSWVPLYRPLGPCSPPSSSLGASATKPPPPPPSSSLAELLQQDQLRVDDIHKRLSFGDVGDNKLSSAESDTTQVDQSYAASLNVGSGGGTGGMVVYDPAATGGGRSSLPGVVQTLILDTASDVAWVQCSPCPVPPCHPQTDTLYDPTKSGSYAAVPCNSPLCTQLGPYANGCINNQCQYRVVYPDGSSSSGTYSTDLLTFTATNAIPSFQFGCSHAEQGRFDPRTAGILALGGGSESLVSQTAATYGNAFSYCLPPTKSQKGFFILGVPRASASKYVVTPLLRYPQAPTLYRVLLRAITVAGQQLNVPPAVFAPGSVMDTRTVLTRLPPTAYQALRAAFRNSMAMYRSAPPKGALDTCYDFTGVAVVRLPTIKLVFDRNAVVELDPSAVLFNDCLAFIPNRDDRMPGILGNVQQKTIEVFYNVGGGSVAFRHGAC</sequence>
<dbReference type="GO" id="GO:0006508">
    <property type="term" value="P:proteolysis"/>
    <property type="evidence" value="ECO:0007669"/>
    <property type="project" value="InterPro"/>
</dbReference>
<dbReference type="PANTHER" id="PTHR13683">
    <property type="entry name" value="ASPARTYL PROTEASES"/>
    <property type="match status" value="1"/>
</dbReference>